<feature type="transmembrane region" description="Helical" evidence="1">
    <location>
        <begin position="137"/>
        <end position="157"/>
    </location>
</feature>
<reference evidence="2 3" key="1">
    <citation type="journal article" date="2013" name="Genome Announc.">
        <title>Draft Genome Sequences of Mycoplasma alkalescens, Mycoplasma arginini, and Mycoplasma bovigenitalium, Three Species with Equivocal Pathogenic Status for Cattle.</title>
        <authorList>
            <person name="Manso-Silvan L."/>
            <person name="Tardy F."/>
            <person name="Baranowski E."/>
            <person name="Barre A."/>
            <person name="Blanchard A."/>
            <person name="Breton M."/>
            <person name="Couture C."/>
            <person name="Citti C."/>
            <person name="Dordet-Frisoni E."/>
            <person name="Dupuy V."/>
            <person name="Gaurivaud P."/>
            <person name="Jacob D."/>
            <person name="Lemaitre C."/>
            <person name="Nikolski M."/>
            <person name="Nouvel L.X."/>
            <person name="Poumarat F."/>
            <person name="Thebault P."/>
            <person name="Theil S."/>
            <person name="Thiaucourt F."/>
            <person name="Sirand-Pugnet P."/>
        </authorList>
    </citation>
    <scope>NUCLEOTIDE SEQUENCE [LARGE SCALE GENOMIC DNA]</scope>
    <source>
        <strain evidence="2 3">51080</strain>
    </source>
</reference>
<evidence type="ECO:0000313" key="3">
    <source>
        <dbReference type="Proteomes" id="UP000013220"/>
    </source>
</evidence>
<sequence length="270" mass="30885">MKLNDFYKIHDENKLWGYEKSKFRNFIIGSCSVIALLLCLILAQKGIELYSYLKKPDSRALISWIPFSLLIIGLHTYVSITFYLGVTKSYKHKSFANLSGGSMLFYGFMAFICAIELIFTLSSRLNKSNTELSAMDITTLVLNIVINLSFFVSYWAVIRPTRTIYSIFVNAKKMTELNQLLTNNTEMSNMFNMMGMNIQPKEENSTNTNEEKAQIIDTKNEARKANVDKLLNLPNNQLFKIAQHLSISGYDKMSKEELANLIVDITEKSK</sequence>
<keyword evidence="1" id="KW-0472">Membrane</keyword>
<keyword evidence="3" id="KW-1185">Reference proteome</keyword>
<dbReference type="STRING" id="1188235.MBVG_4860"/>
<feature type="transmembrane region" description="Helical" evidence="1">
    <location>
        <begin position="23"/>
        <end position="43"/>
    </location>
</feature>
<evidence type="ECO:0008006" key="4">
    <source>
        <dbReference type="Google" id="ProtNLM"/>
    </source>
</evidence>
<dbReference type="EMBL" id="AORH01000029">
    <property type="protein sequence ID" value="ENY69178.1"/>
    <property type="molecule type" value="Genomic_DNA"/>
</dbReference>
<keyword evidence="1" id="KW-0812">Transmembrane</keyword>
<dbReference type="OrthoDB" id="395899at2"/>
<organism evidence="2 3">
    <name type="scientific">Mycoplasmopsis bovigenitalium 51080</name>
    <dbReference type="NCBI Taxonomy" id="1188235"/>
    <lineage>
        <taxon>Bacteria</taxon>
        <taxon>Bacillati</taxon>
        <taxon>Mycoplasmatota</taxon>
        <taxon>Mycoplasmoidales</taxon>
        <taxon>Metamycoplasmataceae</taxon>
        <taxon>Mycoplasmopsis</taxon>
    </lineage>
</organism>
<dbReference type="eggNOG" id="ENOG5031YQD">
    <property type="taxonomic scope" value="Bacteria"/>
</dbReference>
<feature type="transmembrane region" description="Helical" evidence="1">
    <location>
        <begin position="64"/>
        <end position="84"/>
    </location>
</feature>
<comment type="caution">
    <text evidence="2">The sequence shown here is derived from an EMBL/GenBank/DDBJ whole genome shotgun (WGS) entry which is preliminary data.</text>
</comment>
<protein>
    <recommendedName>
        <fullName evidence="4">Rho termination factor N-terminal domain-containing protein</fullName>
    </recommendedName>
</protein>
<name>N9VBY4_9BACT</name>
<dbReference type="AlphaFoldDB" id="N9VBY4"/>
<gene>
    <name evidence="2" type="ORF">MBVG_4860</name>
</gene>
<dbReference type="RefSeq" id="WP_004420949.1">
    <property type="nucleotide sequence ID" value="NZ_AORH01000029.1"/>
</dbReference>
<dbReference type="Proteomes" id="UP000013220">
    <property type="component" value="Unassembled WGS sequence"/>
</dbReference>
<proteinExistence type="predicted"/>
<evidence type="ECO:0000256" key="1">
    <source>
        <dbReference type="SAM" id="Phobius"/>
    </source>
</evidence>
<keyword evidence="1" id="KW-1133">Transmembrane helix</keyword>
<feature type="transmembrane region" description="Helical" evidence="1">
    <location>
        <begin position="104"/>
        <end position="125"/>
    </location>
</feature>
<evidence type="ECO:0000313" key="2">
    <source>
        <dbReference type="EMBL" id="ENY69178.1"/>
    </source>
</evidence>
<accession>N9VBY4</accession>
<dbReference type="PATRIC" id="fig|1188235.3.peg.501"/>